<reference evidence="14 17" key="2">
    <citation type="submission" date="2016-08" db="EMBL/GenBank/DDBJ databases">
        <title>Characterization of Isolates of Eisenbergiella tayi Derived from Blood Cultures, Using Whole Genome Sequencing.</title>
        <authorList>
            <person name="Bernier A.-M."/>
            <person name="Burdz T."/>
            <person name="Wiebe D."/>
            <person name="Bernard K."/>
        </authorList>
    </citation>
    <scope>NUCLEOTIDE SEQUENCE [LARGE SCALE GENOMIC DNA]</scope>
    <source>
        <strain evidence="14 17">NML120146</strain>
    </source>
</reference>
<evidence type="ECO:0000256" key="2">
    <source>
        <dbReference type="ARBA" id="ARBA00004401"/>
    </source>
</evidence>
<keyword evidence="8" id="KW-0472">Membrane</keyword>
<feature type="active site" evidence="7">
    <location>
        <position position="39"/>
    </location>
</feature>
<reference evidence="15 18" key="1">
    <citation type="submission" date="2016-07" db="EMBL/GenBank/DDBJ databases">
        <title>Characterization of isolates of Eisenbergiella tayi derived from blood cultures, using whole genome sequencing.</title>
        <authorList>
            <person name="Burdz T."/>
            <person name="Wiebe D."/>
            <person name="Huynh C."/>
            <person name="Bernard K."/>
        </authorList>
    </citation>
    <scope>NUCLEOTIDE SEQUENCE [LARGE SCALE GENOMIC DNA]</scope>
    <source>
        <strain evidence="12 15">NML 110608</strain>
        <strain evidence="11 18">NML 120489</strain>
    </source>
</reference>
<feature type="active site" evidence="7">
    <location>
        <position position="82"/>
    </location>
</feature>
<evidence type="ECO:0000256" key="6">
    <source>
        <dbReference type="ARBA" id="ARBA00022801"/>
    </source>
</evidence>
<dbReference type="Proteomes" id="UP000094271">
    <property type="component" value="Unassembled WGS sequence"/>
</dbReference>
<evidence type="ECO:0000256" key="7">
    <source>
        <dbReference type="PIRSR" id="PIRSR600223-1"/>
    </source>
</evidence>
<dbReference type="InterPro" id="IPR019758">
    <property type="entry name" value="Pept_S26A_signal_pept_1_CS"/>
</dbReference>
<evidence type="ECO:0000313" key="14">
    <source>
        <dbReference type="EMBL" id="ODR52815.1"/>
    </source>
</evidence>
<dbReference type="PANTHER" id="PTHR43390">
    <property type="entry name" value="SIGNAL PEPTIDASE I"/>
    <property type="match status" value="1"/>
</dbReference>
<evidence type="ECO:0000256" key="5">
    <source>
        <dbReference type="ARBA" id="ARBA00022670"/>
    </source>
</evidence>
<dbReference type="PATRIC" id="fig|1432052.3.peg.6999"/>
<dbReference type="PROSITE" id="PS00760">
    <property type="entry name" value="SPASE_I_2"/>
    <property type="match status" value="1"/>
</dbReference>
<dbReference type="GO" id="GO:0009003">
    <property type="term" value="F:signal peptidase activity"/>
    <property type="evidence" value="ECO:0007669"/>
    <property type="project" value="UniProtKB-EC"/>
</dbReference>
<gene>
    <name evidence="11" type="primary">lepB</name>
    <name evidence="11" type="ORF">BEH84_06341</name>
    <name evidence="13" type="ORF">BEI59_28740</name>
    <name evidence="12" type="ORF">BEI61_03797</name>
    <name evidence="14" type="ORF">BEI63_19240</name>
</gene>
<dbReference type="InterPro" id="IPR019756">
    <property type="entry name" value="Pept_S26A_signal_pept_1_Ser-AS"/>
</dbReference>
<evidence type="ECO:0000256" key="9">
    <source>
        <dbReference type="RuleBase" id="RU362042"/>
    </source>
</evidence>
<evidence type="ECO:0000313" key="13">
    <source>
        <dbReference type="EMBL" id="ODR44471.1"/>
    </source>
</evidence>
<dbReference type="GO" id="GO:0005886">
    <property type="term" value="C:plasma membrane"/>
    <property type="evidence" value="ECO:0007669"/>
    <property type="project" value="UniProtKB-SubCell"/>
</dbReference>
<evidence type="ECO:0000313" key="17">
    <source>
        <dbReference type="Proteomes" id="UP000094869"/>
    </source>
</evidence>
<dbReference type="GO" id="GO:0004252">
    <property type="term" value="F:serine-type endopeptidase activity"/>
    <property type="evidence" value="ECO:0007669"/>
    <property type="project" value="InterPro"/>
</dbReference>
<feature type="transmembrane region" description="Helical" evidence="8">
    <location>
        <begin position="12"/>
        <end position="30"/>
    </location>
</feature>
<keyword evidence="17" id="KW-1185">Reference proteome</keyword>
<keyword evidence="8" id="KW-1133">Transmembrane helix</keyword>
<comment type="subcellular location">
    <subcellularLocation>
        <location evidence="2">Cell membrane</location>
        <topology evidence="2">Single-pass type II membrane protein</topology>
    </subcellularLocation>
    <subcellularLocation>
        <location evidence="9">Membrane</location>
        <topology evidence="9">Single-pass type II membrane protein</topology>
    </subcellularLocation>
</comment>
<dbReference type="InterPro" id="IPR036286">
    <property type="entry name" value="LexA/Signal_pep-like_sf"/>
</dbReference>
<dbReference type="CDD" id="cd06530">
    <property type="entry name" value="S26_SPase_I"/>
    <property type="match status" value="1"/>
</dbReference>
<dbReference type="Gene3D" id="2.10.109.10">
    <property type="entry name" value="Umud Fragment, subunit A"/>
    <property type="match status" value="1"/>
</dbReference>
<dbReference type="GO" id="GO:0006465">
    <property type="term" value="P:signal peptide processing"/>
    <property type="evidence" value="ECO:0007669"/>
    <property type="project" value="InterPro"/>
</dbReference>
<evidence type="ECO:0000259" key="10">
    <source>
        <dbReference type="Pfam" id="PF10502"/>
    </source>
</evidence>
<dbReference type="RefSeq" id="WP_009256410.1">
    <property type="nucleotide sequence ID" value="NZ_BAABXS010000001.1"/>
</dbReference>
<evidence type="ECO:0000313" key="11">
    <source>
        <dbReference type="EMBL" id="ODM02198.1"/>
    </source>
</evidence>
<proteinExistence type="inferred from homology"/>
<dbReference type="PRINTS" id="PR00727">
    <property type="entry name" value="LEADERPTASE"/>
</dbReference>
<organism evidence="11 18">
    <name type="scientific">Eisenbergiella tayi</name>
    <dbReference type="NCBI Taxonomy" id="1432052"/>
    <lineage>
        <taxon>Bacteria</taxon>
        <taxon>Bacillati</taxon>
        <taxon>Bacillota</taxon>
        <taxon>Clostridia</taxon>
        <taxon>Lachnospirales</taxon>
        <taxon>Lachnospiraceae</taxon>
        <taxon>Eisenbergiella</taxon>
    </lineage>
</organism>
<evidence type="ECO:0000256" key="8">
    <source>
        <dbReference type="RuleBase" id="RU003993"/>
    </source>
</evidence>
<name>A0A1E3A0C8_9FIRM</name>
<dbReference type="EMBL" id="MEHD01000028">
    <property type="protein sequence ID" value="ODR52815.1"/>
    <property type="molecule type" value="Genomic_DNA"/>
</dbReference>
<dbReference type="NCBIfam" id="TIGR02227">
    <property type="entry name" value="sigpep_I_bact"/>
    <property type="match status" value="1"/>
</dbReference>
<dbReference type="EMBL" id="MCGI01000010">
    <property type="protein sequence ID" value="ODM02198.1"/>
    <property type="molecule type" value="Genomic_DNA"/>
</dbReference>
<evidence type="ECO:0000256" key="3">
    <source>
        <dbReference type="ARBA" id="ARBA00009370"/>
    </source>
</evidence>
<dbReference type="PROSITE" id="PS00761">
    <property type="entry name" value="SPASE_I_3"/>
    <property type="match status" value="1"/>
</dbReference>
<dbReference type="OrthoDB" id="9802919at2"/>
<dbReference type="EC" id="3.4.21.89" evidence="4 8"/>
<dbReference type="SUPFAM" id="SSF51306">
    <property type="entry name" value="LexA/Signal peptidase"/>
    <property type="match status" value="1"/>
</dbReference>
<dbReference type="AlphaFoldDB" id="A0A1E3A0C8"/>
<comment type="similarity">
    <text evidence="3 9">Belongs to the peptidase S26 family.</text>
</comment>
<evidence type="ECO:0000313" key="18">
    <source>
        <dbReference type="Proteomes" id="UP000095003"/>
    </source>
</evidence>
<sequence length="179" mass="20345">MKNVVKEIFSTILYILVVLLGTYLLITFVGQRTSVSGSSMEPTLSNNDQLILDKISYRFSEPQRFDIIVFPFQYAEKTFYVKRIIGLPGETVQIDLQGNIYINGQILNEDYGKETINFAGLAVEPITLGDDEYFVMGDNRNNSSDSRDPSVGNIRRSNIIGKAWVRIWPLNKFGVLKHQ</sequence>
<dbReference type="PANTHER" id="PTHR43390:SF1">
    <property type="entry name" value="CHLOROPLAST PROCESSING PEPTIDASE"/>
    <property type="match status" value="1"/>
</dbReference>
<protein>
    <recommendedName>
        <fullName evidence="4 8">Signal peptidase I</fullName>
        <ecNumber evidence="4 8">3.4.21.89</ecNumber>
    </recommendedName>
</protein>
<comment type="caution">
    <text evidence="11">The sequence shown here is derived from an EMBL/GenBank/DDBJ whole genome shotgun (WGS) entry which is preliminary data.</text>
</comment>
<keyword evidence="6 8" id="KW-0378">Hydrolase</keyword>
<keyword evidence="8" id="KW-0812">Transmembrane</keyword>
<dbReference type="InterPro" id="IPR019757">
    <property type="entry name" value="Pept_S26A_signal_pept_1_Lys-AS"/>
</dbReference>
<comment type="catalytic activity">
    <reaction evidence="1 8">
        <text>Cleavage of hydrophobic, N-terminal signal or leader sequences from secreted and periplasmic proteins.</text>
        <dbReference type="EC" id="3.4.21.89"/>
    </reaction>
</comment>
<accession>A0A1E3A0C8</accession>
<dbReference type="InterPro" id="IPR000223">
    <property type="entry name" value="Pept_S26A_signal_pept_1"/>
</dbReference>
<keyword evidence="5 8" id="KW-0645">Protease</keyword>
<dbReference type="Proteomes" id="UP000095003">
    <property type="component" value="Unassembled WGS sequence"/>
</dbReference>
<evidence type="ECO:0000313" key="16">
    <source>
        <dbReference type="Proteomes" id="UP000094271"/>
    </source>
</evidence>
<evidence type="ECO:0000256" key="4">
    <source>
        <dbReference type="ARBA" id="ARBA00013208"/>
    </source>
</evidence>
<evidence type="ECO:0000313" key="12">
    <source>
        <dbReference type="EMBL" id="ODM03003.1"/>
    </source>
</evidence>
<dbReference type="PROSITE" id="PS00501">
    <property type="entry name" value="SPASE_I_1"/>
    <property type="match status" value="1"/>
</dbReference>
<dbReference type="Proteomes" id="UP000094067">
    <property type="component" value="Unassembled WGS sequence"/>
</dbReference>
<reference evidence="13 16" key="3">
    <citation type="submission" date="2016-08" db="EMBL/GenBank/DDBJ databases">
        <authorList>
            <person name="Seilhamer J.J."/>
        </authorList>
    </citation>
    <scope>NUCLEOTIDE SEQUENCE [LARGE SCALE GENOMIC DNA]</scope>
    <source>
        <strain evidence="13 16">NML150140-1</strain>
    </source>
</reference>
<dbReference type="EMBL" id="MCGH01000003">
    <property type="protein sequence ID" value="ODM03003.1"/>
    <property type="molecule type" value="Genomic_DNA"/>
</dbReference>
<dbReference type="Pfam" id="PF10502">
    <property type="entry name" value="Peptidase_S26"/>
    <property type="match status" value="1"/>
</dbReference>
<dbReference type="GeneID" id="93304292"/>
<dbReference type="Proteomes" id="UP000094869">
    <property type="component" value="Unassembled WGS sequence"/>
</dbReference>
<evidence type="ECO:0000313" key="15">
    <source>
        <dbReference type="Proteomes" id="UP000094067"/>
    </source>
</evidence>
<dbReference type="InterPro" id="IPR019533">
    <property type="entry name" value="Peptidase_S26"/>
</dbReference>
<dbReference type="EMBL" id="MEHA01000030">
    <property type="protein sequence ID" value="ODR44471.1"/>
    <property type="molecule type" value="Genomic_DNA"/>
</dbReference>
<feature type="domain" description="Peptidase S26" evidence="10">
    <location>
        <begin position="11"/>
        <end position="168"/>
    </location>
</feature>
<evidence type="ECO:0000256" key="1">
    <source>
        <dbReference type="ARBA" id="ARBA00000677"/>
    </source>
</evidence>